<proteinExistence type="predicted"/>
<keyword evidence="2" id="KW-1185">Reference proteome</keyword>
<evidence type="ECO:0000313" key="2">
    <source>
        <dbReference type="Proteomes" id="UP000028492"/>
    </source>
</evidence>
<evidence type="ECO:0000313" key="1">
    <source>
        <dbReference type="EMBL" id="AIG78449.1"/>
    </source>
</evidence>
<reference evidence="1 2" key="1">
    <citation type="journal article" date="2014" name="J. Biotechnol.">
        <title>Complete genome sequence of the actinobacterium Amycolatopsis japonica MG417-CF17(T) (=DSM 44213T) producing (S,S)-N,N'-ethylenediaminedisuccinic acid.</title>
        <authorList>
            <person name="Stegmann E."/>
            <person name="Albersmeier A."/>
            <person name="Spohn M."/>
            <person name="Gert H."/>
            <person name="Weber T."/>
            <person name="Wohlleben W."/>
            <person name="Kalinowski J."/>
            <person name="Ruckert C."/>
        </authorList>
    </citation>
    <scope>NUCLEOTIDE SEQUENCE [LARGE SCALE GENOMIC DNA]</scope>
    <source>
        <strain evidence="2">MG417-CF17 (DSM 44213)</strain>
    </source>
</reference>
<dbReference type="KEGG" id="aja:AJAP_28050"/>
<organism evidence="1 2">
    <name type="scientific">Amycolatopsis japonica</name>
    <dbReference type="NCBI Taxonomy" id="208439"/>
    <lineage>
        <taxon>Bacteria</taxon>
        <taxon>Bacillati</taxon>
        <taxon>Actinomycetota</taxon>
        <taxon>Actinomycetes</taxon>
        <taxon>Pseudonocardiales</taxon>
        <taxon>Pseudonocardiaceae</taxon>
        <taxon>Amycolatopsis</taxon>
        <taxon>Amycolatopsis japonica group</taxon>
    </lineage>
</organism>
<protein>
    <submittedName>
        <fullName evidence="1">Uncharacterized protein</fullName>
    </submittedName>
</protein>
<dbReference type="Proteomes" id="UP000028492">
    <property type="component" value="Chromosome"/>
</dbReference>
<dbReference type="AlphaFoldDB" id="A0A075V1H5"/>
<dbReference type="EMBL" id="CP008953">
    <property type="protein sequence ID" value="AIG78449.1"/>
    <property type="molecule type" value="Genomic_DNA"/>
</dbReference>
<sequence>MELRDNGQPNLWEGVVKMGKNGAVIHWFDREETNPGCDCGAHDAVVRVHGGALLCDTAAREAGLIRPVESNDAEGE</sequence>
<gene>
    <name evidence="1" type="ORF">AJAP_28050</name>
</gene>
<accession>A0A075V1H5</accession>
<dbReference type="HOGENOM" id="CLU_2646524_0_0_11"/>
<name>A0A075V1H5_9PSEU</name>
<dbReference type="STRING" id="208439.AJAP_28050"/>